<evidence type="ECO:0000256" key="1">
    <source>
        <dbReference type="ARBA" id="ARBA00004479"/>
    </source>
</evidence>
<dbReference type="Proteomes" id="UP000551758">
    <property type="component" value="Unassembled WGS sequence"/>
</dbReference>
<comment type="similarity">
    <text evidence="10">Belongs to the immunoglobulin superfamily. SIGLEC (sialic acid binding Ig-like lectin) family.</text>
</comment>
<protein>
    <recommendedName>
        <fullName evidence="11">Ig-like domain-containing protein</fullName>
    </recommendedName>
</protein>
<keyword evidence="8" id="KW-0325">Glycoprotein</keyword>
<keyword evidence="9" id="KW-0393">Immunoglobulin domain</keyword>
<reference evidence="12 13" key="1">
    <citation type="journal article" date="2020" name="Mol. Biol. Evol.">
        <title>Interspecific Gene Flow and the Evolution of Specialization in Black and White Rhinoceros.</title>
        <authorList>
            <person name="Moodley Y."/>
            <person name="Westbury M.V."/>
            <person name="Russo I.M."/>
            <person name="Gopalakrishnan S."/>
            <person name="Rakotoarivelo A."/>
            <person name="Olsen R.A."/>
            <person name="Prost S."/>
            <person name="Tunstall T."/>
            <person name="Ryder O.A."/>
            <person name="Dalen L."/>
            <person name="Bruford M.W."/>
        </authorList>
    </citation>
    <scope>NUCLEOTIDE SEQUENCE [LARGE SCALE GENOMIC DNA]</scope>
    <source>
        <strain evidence="12">SBR-YM</strain>
        <tissue evidence="12">Skin</tissue>
    </source>
</reference>
<evidence type="ECO:0000256" key="5">
    <source>
        <dbReference type="ARBA" id="ARBA00022989"/>
    </source>
</evidence>
<dbReference type="SUPFAM" id="SSF48726">
    <property type="entry name" value="Immunoglobulin"/>
    <property type="match status" value="1"/>
</dbReference>
<keyword evidence="6" id="KW-0472">Membrane</keyword>
<keyword evidence="5" id="KW-1133">Transmembrane helix</keyword>
<keyword evidence="2" id="KW-0812">Transmembrane</keyword>
<keyword evidence="13" id="KW-1185">Reference proteome</keyword>
<dbReference type="PROSITE" id="PS50835">
    <property type="entry name" value="IG_LIKE"/>
    <property type="match status" value="1"/>
</dbReference>
<dbReference type="InterPro" id="IPR007110">
    <property type="entry name" value="Ig-like_dom"/>
</dbReference>
<evidence type="ECO:0000256" key="7">
    <source>
        <dbReference type="ARBA" id="ARBA00023157"/>
    </source>
</evidence>
<keyword evidence="7" id="KW-1015">Disulfide bond</keyword>
<evidence type="ECO:0000256" key="4">
    <source>
        <dbReference type="ARBA" id="ARBA00022889"/>
    </source>
</evidence>
<evidence type="ECO:0000256" key="3">
    <source>
        <dbReference type="ARBA" id="ARBA00022729"/>
    </source>
</evidence>
<dbReference type="InterPro" id="IPR051036">
    <property type="entry name" value="SIGLEC"/>
</dbReference>
<evidence type="ECO:0000256" key="6">
    <source>
        <dbReference type="ARBA" id="ARBA00023136"/>
    </source>
</evidence>
<proteinExistence type="inferred from homology"/>
<dbReference type="GO" id="GO:0005886">
    <property type="term" value="C:plasma membrane"/>
    <property type="evidence" value="ECO:0007669"/>
    <property type="project" value="TreeGrafter"/>
</dbReference>
<dbReference type="PANTHER" id="PTHR12035:SF132">
    <property type="entry name" value="MYELOID CELL SURFACE ANTIGEN CD33"/>
    <property type="match status" value="1"/>
</dbReference>
<evidence type="ECO:0000313" key="12">
    <source>
        <dbReference type="EMBL" id="KAF5917086.1"/>
    </source>
</evidence>
<dbReference type="GO" id="GO:0007155">
    <property type="term" value="P:cell adhesion"/>
    <property type="evidence" value="ECO:0007669"/>
    <property type="project" value="UniProtKB-KW"/>
</dbReference>
<dbReference type="InterPro" id="IPR036179">
    <property type="entry name" value="Ig-like_dom_sf"/>
</dbReference>
<dbReference type="GO" id="GO:0033691">
    <property type="term" value="F:sialic acid binding"/>
    <property type="evidence" value="ECO:0007669"/>
    <property type="project" value="TreeGrafter"/>
</dbReference>
<feature type="domain" description="Ig-like" evidence="11">
    <location>
        <begin position="16"/>
        <end position="99"/>
    </location>
</feature>
<organism evidence="12 13">
    <name type="scientific">Diceros bicornis minor</name>
    <name type="common">South-central black rhinoceros</name>
    <dbReference type="NCBI Taxonomy" id="77932"/>
    <lineage>
        <taxon>Eukaryota</taxon>
        <taxon>Metazoa</taxon>
        <taxon>Chordata</taxon>
        <taxon>Craniata</taxon>
        <taxon>Vertebrata</taxon>
        <taxon>Euteleostomi</taxon>
        <taxon>Mammalia</taxon>
        <taxon>Eutheria</taxon>
        <taxon>Laurasiatheria</taxon>
        <taxon>Perissodactyla</taxon>
        <taxon>Rhinocerotidae</taxon>
        <taxon>Diceros</taxon>
    </lineage>
</organism>
<dbReference type="AlphaFoldDB" id="A0A7J7ENR4"/>
<name>A0A7J7ENR4_DICBM</name>
<gene>
    <name evidence="12" type="ORF">HPG69_014012</name>
</gene>
<evidence type="ECO:0000313" key="13">
    <source>
        <dbReference type="Proteomes" id="UP000551758"/>
    </source>
</evidence>
<keyword evidence="3" id="KW-0732">Signal</keyword>
<sequence>MSTDIYSLRITLTHTPDILIPGTPESGCPRNVTCSVPWACERDTPPIFSWTPAALTSLGPRTHLSSVLTLTPQPQEHGTNLTCQVTFPAAGVTVERTIQLNVTSAPENPAIGVCLGDDTGRKESPPGL</sequence>
<dbReference type="InterPro" id="IPR013783">
    <property type="entry name" value="Ig-like_fold"/>
</dbReference>
<dbReference type="EMBL" id="JACDTQ010002604">
    <property type="protein sequence ID" value="KAF5917086.1"/>
    <property type="molecule type" value="Genomic_DNA"/>
</dbReference>
<comment type="caution">
    <text evidence="12">The sequence shown here is derived from an EMBL/GenBank/DDBJ whole genome shotgun (WGS) entry which is preliminary data.</text>
</comment>
<dbReference type="Gene3D" id="2.60.40.10">
    <property type="entry name" value="Immunoglobulins"/>
    <property type="match status" value="1"/>
</dbReference>
<keyword evidence="4" id="KW-0130">Cell adhesion</keyword>
<dbReference type="PANTHER" id="PTHR12035">
    <property type="entry name" value="SIALIC ACID BINDING IMMUNOGLOBULIN-LIKE LECTIN"/>
    <property type="match status" value="1"/>
</dbReference>
<evidence type="ECO:0000256" key="9">
    <source>
        <dbReference type="ARBA" id="ARBA00023319"/>
    </source>
</evidence>
<evidence type="ECO:0000259" key="11">
    <source>
        <dbReference type="PROSITE" id="PS50835"/>
    </source>
</evidence>
<evidence type="ECO:0000256" key="10">
    <source>
        <dbReference type="ARBA" id="ARBA00038361"/>
    </source>
</evidence>
<evidence type="ECO:0000256" key="8">
    <source>
        <dbReference type="ARBA" id="ARBA00023180"/>
    </source>
</evidence>
<evidence type="ECO:0000256" key="2">
    <source>
        <dbReference type="ARBA" id="ARBA00022692"/>
    </source>
</evidence>
<dbReference type="FunFam" id="2.60.40.10:FF:000912">
    <property type="entry name" value="Myeloid cell surface antigen CD33"/>
    <property type="match status" value="1"/>
</dbReference>
<accession>A0A7J7ENR4</accession>
<comment type="subcellular location">
    <subcellularLocation>
        <location evidence="1">Membrane</location>
        <topology evidence="1">Single-pass type I membrane protein</topology>
    </subcellularLocation>
</comment>